<organism evidence="8 9">
    <name type="scientific">Geobacter argillaceus</name>
    <dbReference type="NCBI Taxonomy" id="345631"/>
    <lineage>
        <taxon>Bacteria</taxon>
        <taxon>Pseudomonadati</taxon>
        <taxon>Thermodesulfobacteriota</taxon>
        <taxon>Desulfuromonadia</taxon>
        <taxon>Geobacterales</taxon>
        <taxon>Geobacteraceae</taxon>
        <taxon>Geobacter</taxon>
    </lineage>
</organism>
<dbReference type="CDD" id="cd00082">
    <property type="entry name" value="HisKA"/>
    <property type="match status" value="1"/>
</dbReference>
<evidence type="ECO:0000313" key="8">
    <source>
        <dbReference type="EMBL" id="TWJ19469.1"/>
    </source>
</evidence>
<dbReference type="InterPro" id="IPR005467">
    <property type="entry name" value="His_kinase_dom"/>
</dbReference>
<evidence type="ECO:0000256" key="3">
    <source>
        <dbReference type="ARBA" id="ARBA00022553"/>
    </source>
</evidence>
<dbReference type="Pfam" id="PF00512">
    <property type="entry name" value="HisKA"/>
    <property type="match status" value="1"/>
</dbReference>
<keyword evidence="6" id="KW-0472">Membrane</keyword>
<keyword evidence="6" id="KW-1133">Transmembrane helix</keyword>
<keyword evidence="4" id="KW-0808">Transferase</keyword>
<feature type="transmembrane region" description="Helical" evidence="6">
    <location>
        <begin position="39"/>
        <end position="63"/>
    </location>
</feature>
<dbReference type="InterPro" id="IPR036890">
    <property type="entry name" value="HATPase_C_sf"/>
</dbReference>
<evidence type="ECO:0000256" key="2">
    <source>
        <dbReference type="ARBA" id="ARBA00012438"/>
    </source>
</evidence>
<feature type="domain" description="Histidine kinase" evidence="7">
    <location>
        <begin position="551"/>
        <end position="765"/>
    </location>
</feature>
<evidence type="ECO:0000256" key="5">
    <source>
        <dbReference type="ARBA" id="ARBA00022777"/>
    </source>
</evidence>
<dbReference type="SMART" id="SM00387">
    <property type="entry name" value="HATPase_c"/>
    <property type="match status" value="1"/>
</dbReference>
<dbReference type="SUPFAM" id="SSF47384">
    <property type="entry name" value="Homodimeric domain of signal transducing histidine kinase"/>
    <property type="match status" value="1"/>
</dbReference>
<reference evidence="8 9" key="1">
    <citation type="submission" date="2019-07" db="EMBL/GenBank/DDBJ databases">
        <title>Genomic Encyclopedia of Archaeal and Bacterial Type Strains, Phase II (KMG-II): from individual species to whole genera.</title>
        <authorList>
            <person name="Goeker M."/>
        </authorList>
    </citation>
    <scope>NUCLEOTIDE SEQUENCE [LARGE SCALE GENOMIC DNA]</scope>
    <source>
        <strain evidence="8 9">ATCC BAA-1139</strain>
    </source>
</reference>
<dbReference type="SMART" id="SM00388">
    <property type="entry name" value="HisKA"/>
    <property type="match status" value="1"/>
</dbReference>
<dbReference type="EMBL" id="VLLN01000008">
    <property type="protein sequence ID" value="TWJ19469.1"/>
    <property type="molecule type" value="Genomic_DNA"/>
</dbReference>
<dbReference type="SUPFAM" id="SSF55874">
    <property type="entry name" value="ATPase domain of HSP90 chaperone/DNA topoisomerase II/histidine kinase"/>
    <property type="match status" value="1"/>
</dbReference>
<dbReference type="InterPro" id="IPR003594">
    <property type="entry name" value="HATPase_dom"/>
</dbReference>
<keyword evidence="3" id="KW-0597">Phosphoprotein</keyword>
<evidence type="ECO:0000256" key="6">
    <source>
        <dbReference type="SAM" id="Phobius"/>
    </source>
</evidence>
<feature type="transmembrane region" description="Helical" evidence="6">
    <location>
        <begin position="6"/>
        <end position="27"/>
    </location>
</feature>
<dbReference type="Gene3D" id="3.30.565.10">
    <property type="entry name" value="Histidine kinase-like ATPase, C-terminal domain"/>
    <property type="match status" value="1"/>
</dbReference>
<dbReference type="Pfam" id="PF02518">
    <property type="entry name" value="HATPase_c"/>
    <property type="match status" value="1"/>
</dbReference>
<evidence type="ECO:0000256" key="4">
    <source>
        <dbReference type="ARBA" id="ARBA00022679"/>
    </source>
</evidence>
<gene>
    <name evidence="8" type="ORF">JN12_01586</name>
</gene>
<dbReference type="RefSeq" id="WP_246125797.1">
    <property type="nucleotide sequence ID" value="NZ_VLLN01000008.1"/>
</dbReference>
<dbReference type="GO" id="GO:0030295">
    <property type="term" value="F:protein kinase activator activity"/>
    <property type="evidence" value="ECO:0007669"/>
    <property type="project" value="TreeGrafter"/>
</dbReference>
<dbReference type="EC" id="2.7.13.3" evidence="2"/>
<keyword evidence="6" id="KW-0812">Transmembrane</keyword>
<sequence length="777" mass="86478">MANRNSSISRLAIALLLGVAGFLGNWFKLQLFFNVDFLFGSFFVMLAVARYGVAVALTAGVIAGSGSYFLWHHPWAIIIFTAEALFVSLLNRRQPGKLVILDTLFWLCLGMPLVWLFYKVVMGMDAEVTQFIALQQSINGIFNALLATVVIYCVQLVSRTGGKGKTQLIPLSQLVFTAMVAVSIIPSFVSVVRGVDGEVRAMEKDLLRRVNSIADSSRDILNVWISSNQQSVISLAQLVGDPNTAPFAHMQQHTEALIMANPALLRLMVANSRAKSVAFAPLVDVMGKSTLGIDFSDRPFIAELLRLRKPLVSDLEVARIGPPVPRLAFVAPVIKDDEYRGFCAGVVNLDRLAEQLTILAQNRFAEITILDRRGRVVVSSSDRWQPMQQFGRPAGGEVQKFDDGSYHWIPGPGKMTSTMQRWRSSLFVKEVKLNEELPWNIVVEGSLIPYLNQVNQKTIDEFMLLWEQIILTIVVSYLISKGFVGSLQRLETITMELPHTIATNTNPNWPETRIGELSNLVGNFRQMAEALGDHIRKLNDLNKELESFCYSISHEMRAPIARLEGFSKMLIECDTLSDPDTHVHCVERIEAASRQLRAVIDSLLMMNRLSRAEMTSSPVDLSGMAQQIVDELRREVGLRPMTVTIAPNIVARGDRQMLEICLRNLLENAVKYTSKKSDAAIEFGQMQKAGENVYYVRDNGAGFDMAFANKLFKPFSRLHNDNEFEGSGIGLATVQRIIERHGGSIWAEASPDTGAIFWFTLGESMDPGHSDFGFPGV</sequence>
<dbReference type="GO" id="GO:0007234">
    <property type="term" value="P:osmosensory signaling via phosphorelay pathway"/>
    <property type="evidence" value="ECO:0007669"/>
    <property type="project" value="TreeGrafter"/>
</dbReference>
<accession>A0A562VNI9</accession>
<feature type="transmembrane region" description="Helical" evidence="6">
    <location>
        <begin position="98"/>
        <end position="118"/>
    </location>
</feature>
<keyword evidence="5" id="KW-0418">Kinase</keyword>
<dbReference type="InterPro" id="IPR050351">
    <property type="entry name" value="BphY/WalK/GraS-like"/>
</dbReference>
<dbReference type="GO" id="GO:0000155">
    <property type="term" value="F:phosphorelay sensor kinase activity"/>
    <property type="evidence" value="ECO:0007669"/>
    <property type="project" value="InterPro"/>
</dbReference>
<feature type="transmembrane region" description="Helical" evidence="6">
    <location>
        <begin position="169"/>
        <end position="189"/>
    </location>
</feature>
<proteinExistence type="predicted"/>
<dbReference type="PRINTS" id="PR00344">
    <property type="entry name" value="BCTRLSENSOR"/>
</dbReference>
<dbReference type="GO" id="GO:0000156">
    <property type="term" value="F:phosphorelay response regulator activity"/>
    <property type="evidence" value="ECO:0007669"/>
    <property type="project" value="TreeGrafter"/>
</dbReference>
<dbReference type="PANTHER" id="PTHR42878">
    <property type="entry name" value="TWO-COMPONENT HISTIDINE KINASE"/>
    <property type="match status" value="1"/>
</dbReference>
<dbReference type="Proteomes" id="UP000319449">
    <property type="component" value="Unassembled WGS sequence"/>
</dbReference>
<feature type="transmembrane region" description="Helical" evidence="6">
    <location>
        <begin position="138"/>
        <end position="157"/>
    </location>
</feature>
<dbReference type="InterPro" id="IPR036097">
    <property type="entry name" value="HisK_dim/P_sf"/>
</dbReference>
<dbReference type="InterPro" id="IPR003661">
    <property type="entry name" value="HisK_dim/P_dom"/>
</dbReference>
<dbReference type="InterPro" id="IPR004358">
    <property type="entry name" value="Sig_transdc_His_kin-like_C"/>
</dbReference>
<protein>
    <recommendedName>
        <fullName evidence="2">histidine kinase</fullName>
        <ecNumber evidence="2">2.7.13.3</ecNumber>
    </recommendedName>
</protein>
<evidence type="ECO:0000256" key="1">
    <source>
        <dbReference type="ARBA" id="ARBA00000085"/>
    </source>
</evidence>
<evidence type="ECO:0000259" key="7">
    <source>
        <dbReference type="PROSITE" id="PS50109"/>
    </source>
</evidence>
<dbReference type="PROSITE" id="PS50109">
    <property type="entry name" value="HIS_KIN"/>
    <property type="match status" value="1"/>
</dbReference>
<name>A0A562VNI9_9BACT</name>
<dbReference type="PANTHER" id="PTHR42878:SF15">
    <property type="entry name" value="BACTERIOPHYTOCHROME"/>
    <property type="match status" value="1"/>
</dbReference>
<evidence type="ECO:0000313" key="9">
    <source>
        <dbReference type="Proteomes" id="UP000319449"/>
    </source>
</evidence>
<keyword evidence="9" id="KW-1185">Reference proteome</keyword>
<dbReference type="AlphaFoldDB" id="A0A562VNI9"/>
<comment type="caution">
    <text evidence="8">The sequence shown here is derived from an EMBL/GenBank/DDBJ whole genome shotgun (WGS) entry which is preliminary data.</text>
</comment>
<dbReference type="Gene3D" id="1.10.287.130">
    <property type="match status" value="1"/>
</dbReference>
<dbReference type="FunFam" id="3.30.565.10:FF:000006">
    <property type="entry name" value="Sensor histidine kinase WalK"/>
    <property type="match status" value="1"/>
</dbReference>
<comment type="catalytic activity">
    <reaction evidence="1">
        <text>ATP + protein L-histidine = ADP + protein N-phospho-L-histidine.</text>
        <dbReference type="EC" id="2.7.13.3"/>
    </reaction>
</comment>
<feature type="transmembrane region" description="Helical" evidence="6">
    <location>
        <begin position="69"/>
        <end position="91"/>
    </location>
</feature>